<protein>
    <recommendedName>
        <fullName evidence="6">Hydrolase TatD</fullName>
    </recommendedName>
</protein>
<feature type="binding site" evidence="3">
    <location>
        <position position="95"/>
    </location>
    <ligand>
        <name>a divalent metal cation</name>
        <dbReference type="ChEBI" id="CHEBI:60240"/>
        <label>1</label>
    </ligand>
</feature>
<dbReference type="Gene3D" id="3.20.20.140">
    <property type="entry name" value="Metal-dependent hydrolases"/>
    <property type="match status" value="1"/>
</dbReference>
<evidence type="ECO:0000256" key="2">
    <source>
        <dbReference type="ARBA" id="ARBA00022801"/>
    </source>
</evidence>
<dbReference type="PANTHER" id="PTHR46124">
    <property type="entry name" value="D-AMINOACYL-TRNA DEACYLASE"/>
    <property type="match status" value="1"/>
</dbReference>
<dbReference type="PIRSF" id="PIRSF005902">
    <property type="entry name" value="DNase_TatD"/>
    <property type="match status" value="1"/>
</dbReference>
<dbReference type="EMBL" id="MHKD01000013">
    <property type="protein sequence ID" value="OGY84571.1"/>
    <property type="molecule type" value="Genomic_DNA"/>
</dbReference>
<proteinExistence type="predicted"/>
<evidence type="ECO:0000256" key="3">
    <source>
        <dbReference type="PIRSR" id="PIRSR005902-1"/>
    </source>
</evidence>
<feature type="binding site" evidence="3">
    <location>
        <position position="157"/>
    </location>
    <ligand>
        <name>a divalent metal cation</name>
        <dbReference type="ChEBI" id="CHEBI:60240"/>
        <label>2</label>
    </ligand>
</feature>
<feature type="binding site" evidence="3">
    <location>
        <position position="12"/>
    </location>
    <ligand>
        <name>a divalent metal cation</name>
        <dbReference type="ChEBI" id="CHEBI:60240"/>
        <label>1</label>
    </ligand>
</feature>
<reference evidence="4 5" key="1">
    <citation type="journal article" date="2016" name="Nat. Commun.">
        <title>Thousands of microbial genomes shed light on interconnected biogeochemical processes in an aquifer system.</title>
        <authorList>
            <person name="Anantharaman K."/>
            <person name="Brown C.T."/>
            <person name="Hug L.A."/>
            <person name="Sharon I."/>
            <person name="Castelle C.J."/>
            <person name="Probst A.J."/>
            <person name="Thomas B.C."/>
            <person name="Singh A."/>
            <person name="Wilkins M.J."/>
            <person name="Karaoz U."/>
            <person name="Brodie E.L."/>
            <person name="Williams K.H."/>
            <person name="Hubbard S.S."/>
            <person name="Banfield J.F."/>
        </authorList>
    </citation>
    <scope>NUCLEOTIDE SEQUENCE [LARGE SCALE GENOMIC DNA]</scope>
</reference>
<dbReference type="GO" id="GO:0004536">
    <property type="term" value="F:DNA nuclease activity"/>
    <property type="evidence" value="ECO:0007669"/>
    <property type="project" value="InterPro"/>
</dbReference>
<dbReference type="PANTHER" id="PTHR46124:SF2">
    <property type="entry name" value="D-AMINOACYL-TRNA DEACYLASE"/>
    <property type="match status" value="1"/>
</dbReference>
<comment type="caution">
    <text evidence="4">The sequence shown here is derived from an EMBL/GenBank/DDBJ whole genome shotgun (WGS) entry which is preliminary data.</text>
</comment>
<dbReference type="InterPro" id="IPR032466">
    <property type="entry name" value="Metal_Hydrolase"/>
</dbReference>
<keyword evidence="1 3" id="KW-0479">Metal-binding</keyword>
<dbReference type="Pfam" id="PF01026">
    <property type="entry name" value="TatD_DNase"/>
    <property type="match status" value="1"/>
</dbReference>
<dbReference type="NCBIfam" id="TIGR00010">
    <property type="entry name" value="YchF/TatD family DNA exonuclease"/>
    <property type="match status" value="1"/>
</dbReference>
<name>A0A1G2B5X2_9BACT</name>
<dbReference type="AlphaFoldDB" id="A0A1G2B5X2"/>
<dbReference type="PROSITE" id="PS01090">
    <property type="entry name" value="TATD_2"/>
    <property type="match status" value="1"/>
</dbReference>
<evidence type="ECO:0000313" key="5">
    <source>
        <dbReference type="Proteomes" id="UP000176952"/>
    </source>
</evidence>
<feature type="binding site" evidence="3">
    <location>
        <position position="133"/>
    </location>
    <ligand>
        <name>a divalent metal cation</name>
        <dbReference type="ChEBI" id="CHEBI:60240"/>
        <label>2</label>
    </ligand>
</feature>
<evidence type="ECO:0008006" key="6">
    <source>
        <dbReference type="Google" id="ProtNLM"/>
    </source>
</evidence>
<dbReference type="InterPro" id="IPR001130">
    <property type="entry name" value="TatD-like"/>
</dbReference>
<dbReference type="GO" id="GO:0016788">
    <property type="term" value="F:hydrolase activity, acting on ester bonds"/>
    <property type="evidence" value="ECO:0007669"/>
    <property type="project" value="InterPro"/>
</dbReference>
<dbReference type="GO" id="GO:0046872">
    <property type="term" value="F:metal ion binding"/>
    <property type="evidence" value="ECO:0007669"/>
    <property type="project" value="UniProtKB-KW"/>
</dbReference>
<keyword evidence="2" id="KW-0378">Hydrolase</keyword>
<dbReference type="InterPro" id="IPR018228">
    <property type="entry name" value="DNase_TatD-rel_CS"/>
</dbReference>
<dbReference type="Proteomes" id="UP000176952">
    <property type="component" value="Unassembled WGS sequence"/>
</dbReference>
<evidence type="ECO:0000256" key="1">
    <source>
        <dbReference type="ARBA" id="ARBA00022723"/>
    </source>
</evidence>
<dbReference type="CDD" id="cd01310">
    <property type="entry name" value="TatD_DNAse"/>
    <property type="match status" value="1"/>
</dbReference>
<feature type="binding site" evidence="3">
    <location>
        <position position="207"/>
    </location>
    <ligand>
        <name>a divalent metal cation</name>
        <dbReference type="ChEBI" id="CHEBI:60240"/>
        <label>1</label>
    </ligand>
</feature>
<dbReference type="SUPFAM" id="SSF51556">
    <property type="entry name" value="Metallo-dependent hydrolases"/>
    <property type="match status" value="1"/>
</dbReference>
<dbReference type="FunFam" id="3.20.20.140:FF:000005">
    <property type="entry name" value="TatD family hydrolase"/>
    <property type="match status" value="1"/>
</dbReference>
<accession>A0A1G2B5X2</accession>
<sequence length="258" mass="28968">MSEPLFFDAHAHVTFAAFEADAAEVIERTLAGETWLVNVSTQLPTSQRAVKFAHEYDEGVYAAVGLHPTHVLDHSFDRSAYLKLAQDEKVVAIGEVGMDYYRMDKQVSGAKQEEIFRAFIEIAIEVGKPLIVHCRDAYDDLYRILSDYNGQVNAIIHCFVGNDVIAQKFLDLGFTISFTGIITFTDNEGLLRAVKQVPMDRFTIETDCPYLAPLPHRGQRNEPLYVKYIADKVAELKGMSPEDIAAAATRNARKFFKV</sequence>
<feature type="binding site" evidence="3">
    <location>
        <position position="10"/>
    </location>
    <ligand>
        <name>a divalent metal cation</name>
        <dbReference type="ChEBI" id="CHEBI:60240"/>
        <label>1</label>
    </ligand>
</feature>
<dbReference type="InterPro" id="IPR015991">
    <property type="entry name" value="TatD/YcfH-like"/>
</dbReference>
<evidence type="ECO:0000313" key="4">
    <source>
        <dbReference type="EMBL" id="OGY84571.1"/>
    </source>
</evidence>
<dbReference type="STRING" id="1798542.A3F54_05695"/>
<dbReference type="GO" id="GO:0005829">
    <property type="term" value="C:cytosol"/>
    <property type="evidence" value="ECO:0007669"/>
    <property type="project" value="TreeGrafter"/>
</dbReference>
<organism evidence="4 5">
    <name type="scientific">Candidatus Kerfeldbacteria bacterium RIFCSPHIGHO2_12_FULL_48_17</name>
    <dbReference type="NCBI Taxonomy" id="1798542"/>
    <lineage>
        <taxon>Bacteria</taxon>
        <taxon>Candidatus Kerfeldiibacteriota</taxon>
    </lineage>
</organism>
<gene>
    <name evidence="4" type="ORF">A3F54_05695</name>
</gene>